<proteinExistence type="predicted"/>
<comment type="caution">
    <text evidence="1">The sequence shown here is derived from an EMBL/GenBank/DDBJ whole genome shotgun (WGS) entry which is preliminary data.</text>
</comment>
<organism evidence="1 2">
    <name type="scientific">Ephemerocybe angulata</name>
    <dbReference type="NCBI Taxonomy" id="980116"/>
    <lineage>
        <taxon>Eukaryota</taxon>
        <taxon>Fungi</taxon>
        <taxon>Dikarya</taxon>
        <taxon>Basidiomycota</taxon>
        <taxon>Agaricomycotina</taxon>
        <taxon>Agaricomycetes</taxon>
        <taxon>Agaricomycetidae</taxon>
        <taxon>Agaricales</taxon>
        <taxon>Agaricineae</taxon>
        <taxon>Psathyrellaceae</taxon>
        <taxon>Ephemerocybe</taxon>
    </lineage>
</organism>
<protein>
    <submittedName>
        <fullName evidence="1">Uncharacterized protein</fullName>
    </submittedName>
</protein>
<reference evidence="1 2" key="1">
    <citation type="journal article" date="2020" name="ISME J.">
        <title>Uncovering the hidden diversity of litter-decomposition mechanisms in mushroom-forming fungi.</title>
        <authorList>
            <person name="Floudas D."/>
            <person name="Bentzer J."/>
            <person name="Ahren D."/>
            <person name="Johansson T."/>
            <person name="Persson P."/>
            <person name="Tunlid A."/>
        </authorList>
    </citation>
    <scope>NUCLEOTIDE SEQUENCE [LARGE SCALE GENOMIC DNA]</scope>
    <source>
        <strain evidence="1 2">CBS 175.51</strain>
    </source>
</reference>
<evidence type="ECO:0000313" key="2">
    <source>
        <dbReference type="Proteomes" id="UP000541558"/>
    </source>
</evidence>
<gene>
    <name evidence="1" type="ORF">D9611_008369</name>
</gene>
<evidence type="ECO:0000313" key="1">
    <source>
        <dbReference type="EMBL" id="KAF5324044.1"/>
    </source>
</evidence>
<keyword evidence="2" id="KW-1185">Reference proteome</keyword>
<name>A0A8H5F542_9AGAR</name>
<accession>A0A8H5F542</accession>
<dbReference type="EMBL" id="JAACJK010000165">
    <property type="protein sequence ID" value="KAF5324044.1"/>
    <property type="molecule type" value="Genomic_DNA"/>
</dbReference>
<sequence length="37" mass="4085">MFVDSEDDIDGSEACAGEALSQSDWLLSPLRNHLVYT</sequence>
<dbReference type="AlphaFoldDB" id="A0A8H5F542"/>
<dbReference type="Proteomes" id="UP000541558">
    <property type="component" value="Unassembled WGS sequence"/>
</dbReference>